<evidence type="ECO:0000256" key="1">
    <source>
        <dbReference type="ARBA" id="ARBA00007964"/>
    </source>
</evidence>
<organism evidence="11 12">
    <name type="scientific">Scheffersomyces stipitis (strain ATCC 58785 / CBS 6054 / NBRC 10063 / NRRL Y-11545)</name>
    <name type="common">Yeast</name>
    <name type="synonym">Pichia stipitis</name>
    <dbReference type="NCBI Taxonomy" id="322104"/>
    <lineage>
        <taxon>Eukaryota</taxon>
        <taxon>Fungi</taxon>
        <taxon>Dikarya</taxon>
        <taxon>Ascomycota</taxon>
        <taxon>Saccharomycotina</taxon>
        <taxon>Pichiomycetes</taxon>
        <taxon>Debaryomycetaceae</taxon>
        <taxon>Scheffersomyces</taxon>
    </lineage>
</organism>
<dbReference type="OMA" id="WRVNACD"/>
<dbReference type="Gene3D" id="3.40.50.720">
    <property type="entry name" value="NAD(P)-binding Rossmann-like Domain"/>
    <property type="match status" value="1"/>
</dbReference>
<dbReference type="GO" id="GO:0050661">
    <property type="term" value="F:NADP binding"/>
    <property type="evidence" value="ECO:0007669"/>
    <property type="project" value="InterPro"/>
</dbReference>
<dbReference type="UniPathway" id="UPA00122">
    <property type="reaction ID" value="UER00962"/>
</dbReference>
<dbReference type="PROSITE" id="PS51176">
    <property type="entry name" value="PDH_ADH"/>
    <property type="match status" value="1"/>
</dbReference>
<dbReference type="SUPFAM" id="SSF51735">
    <property type="entry name" value="NAD(P)-binding Rossmann-fold domains"/>
    <property type="match status" value="1"/>
</dbReference>
<dbReference type="InterPro" id="IPR036291">
    <property type="entry name" value="NAD(P)-bd_dom_sf"/>
</dbReference>
<evidence type="ECO:0000256" key="6">
    <source>
        <dbReference type="ARBA" id="ARBA00023141"/>
    </source>
</evidence>
<sequence>MTAVSKYTAAETEALQKSKTIGIIGLGDMGYLYAKRFSEAGWNVVGCDREDLYEETVQKFADDKFKILRNGHFVSRISDYIIYSVEAENIRKIISIYGPSTKFGAIVGGQTSCKEPEIAAFEDILPKDVKIISVHSLHGPKVSTTGQPLVLINHRGDDESFRFVECLVSCLNSKIVYLSAKEHDKITADTQAVTHAAFLSMGVAWMNINQYPWVTPRWIGGLENAKMNISLRIFSNKWHVYAGLAITNPSAHEQVLQYSSSTTSLFTLMIQKKKDELRERMLKAKEFVFGHINDHDLLLDDYILQKFSLSKNPPGGKQPNSHLSLLAIVDSWFTLGIVPYDHIICSTPLFRIFLGVTEYLFCAPGLLEECIEDAVHDESFRQDDLEFTIAARNWASIISFGNFELYKREFEKTQKFFSSKFSEANVIGNEMIKTILERVHEREAANESK</sequence>
<proteinExistence type="inferred from homology"/>
<keyword evidence="2 9" id="KW-0827">Tyrosine biosynthesis</keyword>
<dbReference type="RefSeq" id="XP_001387975.2">
    <property type="nucleotide sequence ID" value="XM_001387938.1"/>
</dbReference>
<keyword evidence="4 9" id="KW-0521">NADP</keyword>
<dbReference type="FunFam" id="1.10.3660.10:FF:000004">
    <property type="entry name" value="Prephenate dehydrogenase [NADP(+)]"/>
    <property type="match status" value="1"/>
</dbReference>
<dbReference type="InParanoid" id="A3GGL5"/>
<comment type="similarity">
    <text evidence="1 9">Belongs to the prephenate/arogenate dehydrogenase family.</text>
</comment>
<dbReference type="FunCoup" id="A3GGL5">
    <property type="interactions" value="260"/>
</dbReference>
<keyword evidence="12" id="KW-1185">Reference proteome</keyword>
<dbReference type="FunFam" id="3.40.50.720:FF:000339">
    <property type="entry name" value="Prephenate dehydrogenase [NADP(+)]"/>
    <property type="match status" value="1"/>
</dbReference>
<dbReference type="STRING" id="322104.A3GGL5"/>
<dbReference type="Pfam" id="PF03446">
    <property type="entry name" value="NAD_binding_2"/>
    <property type="match status" value="1"/>
</dbReference>
<dbReference type="GO" id="GO:0006571">
    <property type="term" value="P:tyrosine biosynthetic process"/>
    <property type="evidence" value="ECO:0007669"/>
    <property type="project" value="UniProtKB-UniRule"/>
</dbReference>
<dbReference type="FunFam" id="1.10.3660.10:FF:000002">
    <property type="entry name" value="Prephenate dehydrogenase [NADP(+)]"/>
    <property type="match status" value="1"/>
</dbReference>
<dbReference type="EC" id="1.3.1.13" evidence="9"/>
<accession>A3GGL5</accession>
<dbReference type="GO" id="GO:0004665">
    <property type="term" value="F:prephenate dehydrogenase (NADP+) activity"/>
    <property type="evidence" value="ECO:0007669"/>
    <property type="project" value="UniProtKB-UniRule"/>
</dbReference>
<dbReference type="GO" id="GO:0070403">
    <property type="term" value="F:NAD+ binding"/>
    <property type="evidence" value="ECO:0007669"/>
    <property type="project" value="TreeGrafter"/>
</dbReference>
<dbReference type="HOGENOM" id="CLU_031403_1_0_1"/>
<name>A3GGL5_PICST</name>
<evidence type="ECO:0000256" key="4">
    <source>
        <dbReference type="ARBA" id="ARBA00022857"/>
    </source>
</evidence>
<dbReference type="PANTHER" id="PTHR21363:SF0">
    <property type="entry name" value="PREPHENATE DEHYDROGENASE [NADP(+)]"/>
    <property type="match status" value="1"/>
</dbReference>
<dbReference type="InterPro" id="IPR008927">
    <property type="entry name" value="6-PGluconate_DH-like_C_sf"/>
</dbReference>
<dbReference type="PANTHER" id="PTHR21363">
    <property type="entry name" value="PREPHENATE DEHYDROGENASE"/>
    <property type="match status" value="1"/>
</dbReference>
<keyword evidence="6 9" id="KW-0057">Aromatic amino acid biosynthesis</keyword>
<dbReference type="OrthoDB" id="5399569at2759"/>
<feature type="domain" description="Prephenate/arogenate dehydrogenase" evidence="10">
    <location>
        <begin position="19"/>
        <end position="299"/>
    </location>
</feature>
<evidence type="ECO:0000256" key="3">
    <source>
        <dbReference type="ARBA" id="ARBA00022605"/>
    </source>
</evidence>
<keyword evidence="5 9" id="KW-0560">Oxidoreductase</keyword>
<evidence type="ECO:0000256" key="5">
    <source>
        <dbReference type="ARBA" id="ARBA00023002"/>
    </source>
</evidence>
<dbReference type="GO" id="GO:0008977">
    <property type="term" value="F:prephenate dehydrogenase (NAD+) activity"/>
    <property type="evidence" value="ECO:0007669"/>
    <property type="project" value="EnsemblFungi"/>
</dbReference>
<evidence type="ECO:0000259" key="10">
    <source>
        <dbReference type="PROSITE" id="PS51176"/>
    </source>
</evidence>
<dbReference type="InterPro" id="IPR050812">
    <property type="entry name" value="Preph/Arog_dehydrog"/>
</dbReference>
<evidence type="ECO:0000256" key="9">
    <source>
        <dbReference type="PIRNR" id="PIRNR036510"/>
    </source>
</evidence>
<evidence type="ECO:0000313" key="11">
    <source>
        <dbReference type="EMBL" id="EAZ63952.2"/>
    </source>
</evidence>
<dbReference type="EMBL" id="AAVQ01000001">
    <property type="protein sequence ID" value="EAZ63952.2"/>
    <property type="molecule type" value="Genomic_DNA"/>
</dbReference>
<dbReference type="KEGG" id="pic:PICST_52223"/>
<evidence type="ECO:0000313" key="12">
    <source>
        <dbReference type="Proteomes" id="UP000002258"/>
    </source>
</evidence>
<dbReference type="SUPFAM" id="SSF48179">
    <property type="entry name" value="6-phosphogluconate dehydrogenase C-terminal domain-like"/>
    <property type="match status" value="2"/>
</dbReference>
<evidence type="ECO:0000256" key="8">
    <source>
        <dbReference type="ARBA" id="ARBA00060605"/>
    </source>
</evidence>
<evidence type="ECO:0000256" key="7">
    <source>
        <dbReference type="ARBA" id="ARBA00051295"/>
    </source>
</evidence>
<dbReference type="PIRSF" id="PIRSF036510">
    <property type="entry name" value="PDH_fung"/>
    <property type="match status" value="1"/>
</dbReference>
<comment type="caution">
    <text evidence="11">The sequence shown here is derived from an EMBL/GenBank/DDBJ whole genome shotgun (WGS) entry which is preliminary data.</text>
</comment>
<dbReference type="eggNOG" id="KOG2380">
    <property type="taxonomic scope" value="Eukaryota"/>
</dbReference>
<dbReference type="AlphaFoldDB" id="A3GGL5"/>
<dbReference type="InterPro" id="IPR003099">
    <property type="entry name" value="Prephen_DH"/>
</dbReference>
<dbReference type="GeneID" id="4851414"/>
<comment type="pathway">
    <text evidence="8 9">Amino-acid biosynthesis; L-tyrosine biosynthesis; (4-hydroxyphenyl)pyruvate from prephenate (NADP(+) route): step 1/1.</text>
</comment>
<dbReference type="Gene3D" id="1.10.3660.10">
    <property type="entry name" value="6-phosphogluconate dehydrogenase C-terminal like domain"/>
    <property type="match status" value="2"/>
</dbReference>
<keyword evidence="3 9" id="KW-0028">Amino-acid biosynthesis</keyword>
<comment type="catalytic activity">
    <reaction evidence="7 9">
        <text>prephenate + NADP(+) = 3-(4-hydroxyphenyl)pyruvate + CO2 + NADPH</text>
        <dbReference type="Rhea" id="RHEA:21640"/>
        <dbReference type="ChEBI" id="CHEBI:16526"/>
        <dbReference type="ChEBI" id="CHEBI:29934"/>
        <dbReference type="ChEBI" id="CHEBI:36242"/>
        <dbReference type="ChEBI" id="CHEBI:57783"/>
        <dbReference type="ChEBI" id="CHEBI:58349"/>
        <dbReference type="EC" id="1.3.1.13"/>
    </reaction>
</comment>
<protein>
    <recommendedName>
        <fullName evidence="9">Prephenate dehydrogenase [NADP(+)]</fullName>
        <shortName evidence="9">PRDH</shortName>
        <ecNumber evidence="9">1.3.1.13</ecNumber>
    </recommendedName>
</protein>
<evidence type="ECO:0000256" key="2">
    <source>
        <dbReference type="ARBA" id="ARBA00022498"/>
    </source>
</evidence>
<dbReference type="InterPro" id="IPR012385">
    <property type="entry name" value="Prephenate_DH_fun"/>
</dbReference>
<reference evidence="11 12" key="1">
    <citation type="journal article" date="2007" name="Nat. Biotechnol.">
        <title>Genome sequence of the lignocellulose-bioconverting and xylose-fermenting yeast Pichia stipitis.</title>
        <authorList>
            <person name="Jeffries T.W."/>
            <person name="Grigoriev I.V."/>
            <person name="Grimwood J."/>
            <person name="Laplaza J.M."/>
            <person name="Aerts A."/>
            <person name="Salamov A."/>
            <person name="Schmutz J."/>
            <person name="Lindquist E."/>
            <person name="Dehal P."/>
            <person name="Shapiro H."/>
            <person name="Jin Y.S."/>
            <person name="Passoth V."/>
            <person name="Richardson P.M."/>
        </authorList>
    </citation>
    <scope>NUCLEOTIDE SEQUENCE [LARGE SCALE GENOMIC DNA]</scope>
    <source>
        <strain evidence="12">ATCC 58785 / CBS 6054 / NBRC 10063 / NRRL Y-11545</strain>
    </source>
</reference>
<dbReference type="InterPro" id="IPR006115">
    <property type="entry name" value="6PGDH_NADP-bd"/>
</dbReference>
<dbReference type="Proteomes" id="UP000002258">
    <property type="component" value="Chromosome 1"/>
</dbReference>
<gene>
    <name evidence="11" type="primary">TYR1</name>
    <name evidence="11" type="ORF">PICST_52223</name>
</gene>